<dbReference type="InterPro" id="IPR008930">
    <property type="entry name" value="Terpenoid_cyclase/PrenylTrfase"/>
</dbReference>
<evidence type="ECO:0000313" key="8">
    <source>
        <dbReference type="Proteomes" id="UP000823388"/>
    </source>
</evidence>
<gene>
    <name evidence="7" type="ORF">PVAP13_7NG198900</name>
</gene>
<name>A0A8T0PV38_PANVG</name>
<dbReference type="PANTHER" id="PTHR31739:SF3">
    <property type="entry name" value="ENT-KAUR-16-ENE SYNTHASE, CHLOROPLASTIC"/>
    <property type="match status" value="1"/>
</dbReference>
<evidence type="ECO:0000256" key="2">
    <source>
        <dbReference type="ARBA" id="ARBA00022723"/>
    </source>
</evidence>
<dbReference type="FunFam" id="1.50.10.160:FF:000002">
    <property type="entry name" value="cis-abienol synthase, chloroplastic"/>
    <property type="match status" value="1"/>
</dbReference>
<dbReference type="InterPro" id="IPR050148">
    <property type="entry name" value="Terpene_synthase-like"/>
</dbReference>
<evidence type="ECO:0000256" key="4">
    <source>
        <dbReference type="ARBA" id="ARBA00023239"/>
    </source>
</evidence>
<comment type="caution">
    <text evidence="7">The sequence shown here is derived from an EMBL/GenBank/DDBJ whole genome shotgun (WGS) entry which is preliminary data.</text>
</comment>
<proteinExistence type="predicted"/>
<comment type="cofactor">
    <cofactor evidence="1">
        <name>Mg(2+)</name>
        <dbReference type="ChEBI" id="CHEBI:18420"/>
    </cofactor>
</comment>
<dbReference type="PANTHER" id="PTHR31739">
    <property type="entry name" value="ENT-COPALYL DIPHOSPHATE SYNTHASE, CHLOROPLASTIC"/>
    <property type="match status" value="1"/>
</dbReference>
<keyword evidence="8" id="KW-1185">Reference proteome</keyword>
<dbReference type="GO" id="GO:0010333">
    <property type="term" value="F:terpene synthase activity"/>
    <property type="evidence" value="ECO:0007669"/>
    <property type="project" value="InterPro"/>
</dbReference>
<evidence type="ECO:0000256" key="1">
    <source>
        <dbReference type="ARBA" id="ARBA00001946"/>
    </source>
</evidence>
<dbReference type="GO" id="GO:0000287">
    <property type="term" value="F:magnesium ion binding"/>
    <property type="evidence" value="ECO:0007669"/>
    <property type="project" value="TreeGrafter"/>
</dbReference>
<dbReference type="AlphaFoldDB" id="A0A8T0PV38"/>
<dbReference type="InterPro" id="IPR036965">
    <property type="entry name" value="Terpene_synth_N_sf"/>
</dbReference>
<dbReference type="InterPro" id="IPR001906">
    <property type="entry name" value="Terpene_synth_N"/>
</dbReference>
<keyword evidence="2" id="KW-0479">Metal-binding</keyword>
<evidence type="ECO:0000313" key="7">
    <source>
        <dbReference type="EMBL" id="KAG2566307.1"/>
    </source>
</evidence>
<keyword evidence="4" id="KW-0456">Lyase</keyword>
<evidence type="ECO:0000256" key="5">
    <source>
        <dbReference type="SAM" id="MobiDB-lite"/>
    </source>
</evidence>
<organism evidence="7 8">
    <name type="scientific">Panicum virgatum</name>
    <name type="common">Blackwell switchgrass</name>
    <dbReference type="NCBI Taxonomy" id="38727"/>
    <lineage>
        <taxon>Eukaryota</taxon>
        <taxon>Viridiplantae</taxon>
        <taxon>Streptophyta</taxon>
        <taxon>Embryophyta</taxon>
        <taxon>Tracheophyta</taxon>
        <taxon>Spermatophyta</taxon>
        <taxon>Magnoliopsida</taxon>
        <taxon>Liliopsida</taxon>
        <taxon>Poales</taxon>
        <taxon>Poaceae</taxon>
        <taxon>PACMAD clade</taxon>
        <taxon>Panicoideae</taxon>
        <taxon>Panicodae</taxon>
        <taxon>Paniceae</taxon>
        <taxon>Panicinae</taxon>
        <taxon>Panicum</taxon>
        <taxon>Panicum sect. Hiantes</taxon>
    </lineage>
</organism>
<sequence length="354" mass="40178">MPRVTAAAPASYSPRGVMPLRSSRASRPCATRAYADKRLVAENTRVQNVQKMELETRIRNQLLRPELPPSSYDTAWVSMVPLRGSHQSPCFPQCVEWILQNQQDDGSWGVNPFDSSVNKDVLLSTLACVLALKRWNVGRENIWRGLHFIGKNFSIAMDEQNTAPISFNITFAGMLSLAIDMGLEFPIRQTDVHRTLHTREMELKRQAVHGSYGRKAYMAYIAEGLGNMLNWYEVMKFQRKNGSLFSCPSTTAVALIHKYNDQAHQYLVPAVYPSKLHCQLLMVDALEKMGISQHFVNEIKNILDTACSRWLQKDEEIMMDIATCAMAFRLLRMNCYDVSSDELCHVAEASTFCD</sequence>
<evidence type="ECO:0000256" key="3">
    <source>
        <dbReference type="ARBA" id="ARBA00022842"/>
    </source>
</evidence>
<dbReference type="Pfam" id="PF01397">
    <property type="entry name" value="Terpene_synth"/>
    <property type="match status" value="1"/>
</dbReference>
<evidence type="ECO:0000259" key="6">
    <source>
        <dbReference type="Pfam" id="PF01397"/>
    </source>
</evidence>
<reference evidence="7" key="1">
    <citation type="submission" date="2020-05" db="EMBL/GenBank/DDBJ databases">
        <title>WGS assembly of Panicum virgatum.</title>
        <authorList>
            <person name="Lovell J.T."/>
            <person name="Jenkins J."/>
            <person name="Shu S."/>
            <person name="Juenger T.E."/>
            <person name="Schmutz J."/>
        </authorList>
    </citation>
    <scope>NUCLEOTIDE SEQUENCE</scope>
    <source>
        <strain evidence="7">AP13</strain>
    </source>
</reference>
<dbReference type="EMBL" id="CM029050">
    <property type="protein sequence ID" value="KAG2566307.1"/>
    <property type="molecule type" value="Genomic_DNA"/>
</dbReference>
<dbReference type="Gene3D" id="1.50.10.160">
    <property type="match status" value="1"/>
</dbReference>
<dbReference type="GO" id="GO:0016102">
    <property type="term" value="P:diterpenoid biosynthetic process"/>
    <property type="evidence" value="ECO:0007669"/>
    <property type="project" value="TreeGrafter"/>
</dbReference>
<feature type="region of interest" description="Disordered" evidence="5">
    <location>
        <begin position="1"/>
        <end position="24"/>
    </location>
</feature>
<dbReference type="Proteomes" id="UP000823388">
    <property type="component" value="Chromosome 7N"/>
</dbReference>
<dbReference type="SFLD" id="SFLDG01014">
    <property type="entry name" value="Terpene_Cyclase_Like_1_N-term"/>
    <property type="match status" value="1"/>
</dbReference>
<dbReference type="Gene3D" id="1.50.10.130">
    <property type="entry name" value="Terpene synthase, N-terminal domain"/>
    <property type="match status" value="1"/>
</dbReference>
<feature type="domain" description="Terpene synthase N-terminal" evidence="6">
    <location>
        <begin position="231"/>
        <end position="351"/>
    </location>
</feature>
<keyword evidence="3" id="KW-0460">Magnesium</keyword>
<protein>
    <recommendedName>
        <fullName evidence="6">Terpene synthase N-terminal domain-containing protein</fullName>
    </recommendedName>
</protein>
<accession>A0A8T0PV38</accession>
<dbReference type="SUPFAM" id="SSF48239">
    <property type="entry name" value="Terpenoid cyclases/Protein prenyltransferases"/>
    <property type="match status" value="2"/>
</dbReference>